<dbReference type="InterPro" id="IPR019775">
    <property type="entry name" value="WD40_repeat_CS"/>
</dbReference>
<dbReference type="Gene3D" id="2.130.10.10">
    <property type="entry name" value="YVTN repeat-like/Quinoprotein amine dehydrogenase"/>
    <property type="match status" value="3"/>
</dbReference>
<feature type="repeat" description="WD" evidence="3">
    <location>
        <begin position="180"/>
        <end position="206"/>
    </location>
</feature>
<protein>
    <recommendedName>
        <fullName evidence="4">HTH luxR-type domain-containing protein</fullName>
    </recommendedName>
</protein>
<dbReference type="RefSeq" id="WP_285633822.1">
    <property type="nucleotide sequence ID" value="NZ_BSTJ01000015.1"/>
</dbReference>
<dbReference type="InterPro" id="IPR016032">
    <property type="entry name" value="Sig_transdc_resp-reg_C-effctor"/>
</dbReference>
<dbReference type="PRINTS" id="PR00320">
    <property type="entry name" value="GPROTEINBRPT"/>
</dbReference>
<dbReference type="Pfam" id="PF00400">
    <property type="entry name" value="WD40"/>
    <property type="match status" value="6"/>
</dbReference>
<feature type="repeat" description="WD" evidence="3">
    <location>
        <begin position="335"/>
        <end position="378"/>
    </location>
</feature>
<dbReference type="CDD" id="cd00200">
    <property type="entry name" value="WD40"/>
    <property type="match status" value="1"/>
</dbReference>
<dbReference type="SMART" id="SM00320">
    <property type="entry name" value="WD40"/>
    <property type="match status" value="11"/>
</dbReference>
<organism evidence="5 6">
    <name type="scientific">Actinoallomurus iriomotensis</name>
    <dbReference type="NCBI Taxonomy" id="478107"/>
    <lineage>
        <taxon>Bacteria</taxon>
        <taxon>Bacillati</taxon>
        <taxon>Actinomycetota</taxon>
        <taxon>Actinomycetes</taxon>
        <taxon>Streptosporangiales</taxon>
        <taxon>Thermomonosporaceae</taxon>
        <taxon>Actinoallomurus</taxon>
    </lineage>
</organism>
<dbReference type="InterPro" id="IPR020472">
    <property type="entry name" value="WD40_PAC1"/>
</dbReference>
<dbReference type="AlphaFoldDB" id="A0A9W6RUY6"/>
<reference evidence="5" key="1">
    <citation type="submission" date="2023-03" db="EMBL/GenBank/DDBJ databases">
        <title>Actinoallomurus iriomotensis NBRC 103681.</title>
        <authorList>
            <person name="Ichikawa N."/>
            <person name="Sato H."/>
            <person name="Tonouchi N."/>
        </authorList>
    </citation>
    <scope>NUCLEOTIDE SEQUENCE</scope>
    <source>
        <strain evidence="5">NBRC 103681</strain>
    </source>
</reference>
<dbReference type="PANTHER" id="PTHR19848">
    <property type="entry name" value="WD40 REPEAT PROTEIN"/>
    <property type="match status" value="1"/>
</dbReference>
<dbReference type="CDD" id="cd06170">
    <property type="entry name" value="LuxR_C_like"/>
    <property type="match status" value="1"/>
</dbReference>
<keyword evidence="1 3" id="KW-0853">WD repeat</keyword>
<dbReference type="PROSITE" id="PS00678">
    <property type="entry name" value="WD_REPEATS_1"/>
    <property type="match status" value="5"/>
</dbReference>
<evidence type="ECO:0000256" key="3">
    <source>
        <dbReference type="PROSITE-ProRule" id="PRU00221"/>
    </source>
</evidence>
<name>A0A9W6RUY6_9ACTN</name>
<keyword evidence="2" id="KW-0677">Repeat</keyword>
<dbReference type="PROSITE" id="PS50294">
    <property type="entry name" value="WD_REPEATS_REGION"/>
    <property type="match status" value="4"/>
</dbReference>
<comment type="caution">
    <text evidence="5">The sequence shown here is derived from an EMBL/GenBank/DDBJ whole genome shotgun (WGS) entry which is preliminary data.</text>
</comment>
<feature type="repeat" description="WD" evidence="3">
    <location>
        <begin position="207"/>
        <end position="250"/>
    </location>
</feature>
<evidence type="ECO:0000313" key="5">
    <source>
        <dbReference type="EMBL" id="GLY80622.1"/>
    </source>
</evidence>
<accession>A0A9W6RUY6</accession>
<dbReference type="InterPro" id="IPR000792">
    <property type="entry name" value="Tscrpt_reg_LuxR_C"/>
</dbReference>
<evidence type="ECO:0000313" key="6">
    <source>
        <dbReference type="Proteomes" id="UP001165135"/>
    </source>
</evidence>
<gene>
    <name evidence="5" type="ORF">Airi01_088890</name>
</gene>
<dbReference type="InterPro" id="IPR001680">
    <property type="entry name" value="WD40_rpt"/>
</dbReference>
<dbReference type="GO" id="GO:0003677">
    <property type="term" value="F:DNA binding"/>
    <property type="evidence" value="ECO:0007669"/>
    <property type="project" value="InterPro"/>
</dbReference>
<evidence type="ECO:0000256" key="1">
    <source>
        <dbReference type="ARBA" id="ARBA00022574"/>
    </source>
</evidence>
<proteinExistence type="predicted"/>
<dbReference type="Pfam" id="PF00196">
    <property type="entry name" value="GerE"/>
    <property type="match status" value="1"/>
</dbReference>
<dbReference type="Gene3D" id="1.10.10.10">
    <property type="entry name" value="Winged helix-like DNA-binding domain superfamily/Winged helix DNA-binding domain"/>
    <property type="match status" value="1"/>
</dbReference>
<dbReference type="PROSITE" id="PS50043">
    <property type="entry name" value="HTH_LUXR_2"/>
    <property type="match status" value="1"/>
</dbReference>
<dbReference type="GO" id="GO:0006355">
    <property type="term" value="P:regulation of DNA-templated transcription"/>
    <property type="evidence" value="ECO:0007669"/>
    <property type="project" value="InterPro"/>
</dbReference>
<dbReference type="Proteomes" id="UP001165135">
    <property type="component" value="Unassembled WGS sequence"/>
</dbReference>
<dbReference type="EMBL" id="BSTJ01000015">
    <property type="protein sequence ID" value="GLY80622.1"/>
    <property type="molecule type" value="Genomic_DNA"/>
</dbReference>
<dbReference type="InterPro" id="IPR015943">
    <property type="entry name" value="WD40/YVTN_repeat-like_dom_sf"/>
</dbReference>
<dbReference type="PROSITE" id="PS50082">
    <property type="entry name" value="WD_REPEATS_2"/>
    <property type="match status" value="6"/>
</dbReference>
<dbReference type="SUPFAM" id="SSF46894">
    <property type="entry name" value="C-terminal effector domain of the bipartite response regulators"/>
    <property type="match status" value="1"/>
</dbReference>
<feature type="domain" description="HTH luxR-type" evidence="4">
    <location>
        <begin position="835"/>
        <end position="899"/>
    </location>
</feature>
<sequence length="899" mass="92915">MGRFELTVHADGEARLDHRDPARARAWSGRIEPAVWRRLVEALDPSGFADVETGPIPPDSALRELAVDPGGTLTVGWNAAVPPALGTAFRILDALVRQVSGGALRSTADALPPVVHRRVPELRRRATSAGAAAFGTVGGRPAYAILDGDGDGAVFSGHDRTALSTGGQAPPRAPALTSGDGDLLATAGDDGAIRVYDARTGRPPHARAGHDGPVTAVAAAAFAGRRVVLSAGDDGDVRMWDAETADDLGSVSLGDAGVTGLWHARVAGRALVCAGADDGVIRVWSADDRDVIGTLRGHSGRVGALAMDGDLLASGGADGTVRLWELPAGRELHALTGHDDSVTGVALTRAGDRTLAGSCSLDGTVRTWDARTGEPLAAWPARSDWLAAIAFSGTDDGPAVVTAATDGGVRLWAALTGDPIAVLADGPAPSAVACGRRLVAAGRKDGSLRLWSDGTLARTIPASGGAVTAIAFGPGGLICGTDEGAVRVHDLDSGEEVRTLTPHTAPVFALAFAGDLLVSGGADATVRTWDARSGVPRDRMLGHTGPVAAVATGDAGGRTVLASAGYDRVVRTWDAASGRPPLALHGHLAPVYALAFGGGLLATAGYDGVVPPKPIAPELPSSWSSFRFPALKTKHFQGLESDVSKRGESLCALVGRAGGVMDFPGAIPIVQCSEHVPGSRPHFQVVRKVRPACGAGDRLLIALLVTSEGVMVTSPVGCHDDLGLDDYRRIVNVMDTVAGATSHTDLRDRLLRSLAREFGWTGAYLLDGDTASRPAAGSAGTALRIRVAANPGITATIVVPLAGGRDAGPRERTVADRLGRLLAPSFRAHFTAHPRPGAEWSLTERECQIAELVAAGMTNRELAERLHVTVDTVKKHLTSVLRKTGCTSRTCLAVLWRRT</sequence>
<evidence type="ECO:0000259" key="4">
    <source>
        <dbReference type="PROSITE" id="PS50043"/>
    </source>
</evidence>
<dbReference type="SUPFAM" id="SSF50978">
    <property type="entry name" value="WD40 repeat-like"/>
    <property type="match status" value="2"/>
</dbReference>
<evidence type="ECO:0000256" key="2">
    <source>
        <dbReference type="ARBA" id="ARBA00022737"/>
    </source>
</evidence>
<feature type="repeat" description="WD" evidence="3">
    <location>
        <begin position="500"/>
        <end position="534"/>
    </location>
</feature>
<feature type="repeat" description="WD" evidence="3">
    <location>
        <begin position="295"/>
        <end position="334"/>
    </location>
</feature>
<dbReference type="InterPro" id="IPR036388">
    <property type="entry name" value="WH-like_DNA-bd_sf"/>
</dbReference>
<dbReference type="SMART" id="SM00421">
    <property type="entry name" value="HTH_LUXR"/>
    <property type="match status" value="1"/>
</dbReference>
<dbReference type="PRINTS" id="PR00038">
    <property type="entry name" value="HTHLUXR"/>
</dbReference>
<dbReference type="GO" id="GO:0005829">
    <property type="term" value="C:cytosol"/>
    <property type="evidence" value="ECO:0007669"/>
    <property type="project" value="UniProtKB-ARBA"/>
</dbReference>
<dbReference type="InterPro" id="IPR036322">
    <property type="entry name" value="WD40_repeat_dom_sf"/>
</dbReference>
<feature type="repeat" description="WD" evidence="3">
    <location>
        <begin position="540"/>
        <end position="583"/>
    </location>
</feature>
<dbReference type="PANTHER" id="PTHR19848:SF8">
    <property type="entry name" value="F-BOX AND WD REPEAT DOMAIN CONTAINING 7"/>
    <property type="match status" value="1"/>
</dbReference>